<name>A0AAV5DT70_ELECO</name>
<dbReference type="AlphaFoldDB" id="A0AAV5DT70"/>
<dbReference type="PANTHER" id="PTHR33116:SF78">
    <property type="entry name" value="OS12G0587133 PROTEIN"/>
    <property type="match status" value="1"/>
</dbReference>
<evidence type="ECO:0000313" key="3">
    <source>
        <dbReference type="Proteomes" id="UP001054889"/>
    </source>
</evidence>
<accession>A0AAV5DT70</accession>
<evidence type="ECO:0000313" key="2">
    <source>
        <dbReference type="EMBL" id="GJN13395.1"/>
    </source>
</evidence>
<dbReference type="InterPro" id="IPR026960">
    <property type="entry name" value="RVT-Znf"/>
</dbReference>
<dbReference type="PANTHER" id="PTHR33116">
    <property type="entry name" value="REVERSE TRANSCRIPTASE ZINC-BINDING DOMAIN-CONTAINING PROTEIN-RELATED-RELATED"/>
    <property type="match status" value="1"/>
</dbReference>
<dbReference type="Proteomes" id="UP001054889">
    <property type="component" value="Unassembled WGS sequence"/>
</dbReference>
<dbReference type="EMBL" id="BQKI01000071">
    <property type="protein sequence ID" value="GJN13395.1"/>
    <property type="molecule type" value="Genomic_DNA"/>
</dbReference>
<organism evidence="2 3">
    <name type="scientific">Eleusine coracana subsp. coracana</name>
    <dbReference type="NCBI Taxonomy" id="191504"/>
    <lineage>
        <taxon>Eukaryota</taxon>
        <taxon>Viridiplantae</taxon>
        <taxon>Streptophyta</taxon>
        <taxon>Embryophyta</taxon>
        <taxon>Tracheophyta</taxon>
        <taxon>Spermatophyta</taxon>
        <taxon>Magnoliopsida</taxon>
        <taxon>Liliopsida</taxon>
        <taxon>Poales</taxon>
        <taxon>Poaceae</taxon>
        <taxon>PACMAD clade</taxon>
        <taxon>Chloridoideae</taxon>
        <taxon>Cynodonteae</taxon>
        <taxon>Eleusininae</taxon>
        <taxon>Eleusine</taxon>
    </lineage>
</organism>
<protein>
    <recommendedName>
        <fullName evidence="1">Reverse transcriptase zinc-binding domain-containing protein</fullName>
    </recommendedName>
</protein>
<reference evidence="2" key="2">
    <citation type="submission" date="2021-12" db="EMBL/GenBank/DDBJ databases">
        <title>Resequencing data analysis of finger millet.</title>
        <authorList>
            <person name="Hatakeyama M."/>
            <person name="Aluri S."/>
            <person name="Balachadran M.T."/>
            <person name="Sivarajan S.R."/>
            <person name="Poveda L."/>
            <person name="Shimizu-Inatsugi R."/>
            <person name="Schlapbach R."/>
            <person name="Sreeman S.M."/>
            <person name="Shimizu K.K."/>
        </authorList>
    </citation>
    <scope>NUCLEOTIDE SEQUENCE</scope>
</reference>
<proteinExistence type="predicted"/>
<dbReference type="Pfam" id="PF13966">
    <property type="entry name" value="zf-RVT"/>
    <property type="match status" value="1"/>
</dbReference>
<evidence type="ECO:0000259" key="1">
    <source>
        <dbReference type="Pfam" id="PF13966"/>
    </source>
</evidence>
<keyword evidence="3" id="KW-1185">Reference proteome</keyword>
<sequence length="470" mass="53346">MRDILNLFAAASGLYTNLTKCTFSPIRCSQEDLAIVNNTFPCKYLGIPLSIHKLTKAQLQPLVDKVANRLPTWKSGLINRPGRVALAKSTLAVIPVHISIAIGLPPWVFRALDKIIKGFVWCGTSSASGGNCVVAWDKVCRPTELGGLGIPNLRLQGRALRLRWNWLRRTDHDTTWVDLPEKQDAAVTQFFAASVIAEVGDGQRTLFWTDNWLRGKSIAQLAPAIFNGVPARTRNTRTVAEGLNGETWIRDIAGTRTFQLIRKFLALVDELQAIHLDPDQRDRLIWRWSSSREYTAASAYQAFFIGQVGAAGARELRPARAPPKVKFFIWLALLDRCWTNVRRHRYGLQQNDECSFCSQLQEIVGHLLLGCPFSREVWFKLLRNTVSQRLTPYSEAQLADWWCSSRKQLPKDRRKQFDSLVLLVSWELWKERNRRVFHQQGKVNITDRTGGSSAVNRAKFILSWARSPEG</sequence>
<reference evidence="2" key="1">
    <citation type="journal article" date="2018" name="DNA Res.">
        <title>Multiple hybrid de novo genome assembly of finger millet, an orphan allotetraploid crop.</title>
        <authorList>
            <person name="Hatakeyama M."/>
            <person name="Aluri S."/>
            <person name="Balachadran M.T."/>
            <person name="Sivarajan S.R."/>
            <person name="Patrignani A."/>
            <person name="Gruter S."/>
            <person name="Poveda L."/>
            <person name="Shimizu-Inatsugi R."/>
            <person name="Baeten J."/>
            <person name="Francoijs K.J."/>
            <person name="Nataraja K.N."/>
            <person name="Reddy Y.A.N."/>
            <person name="Phadnis S."/>
            <person name="Ravikumar R.L."/>
            <person name="Schlapbach R."/>
            <person name="Sreeman S.M."/>
            <person name="Shimizu K.K."/>
        </authorList>
    </citation>
    <scope>NUCLEOTIDE SEQUENCE</scope>
</reference>
<feature type="domain" description="Reverse transcriptase zinc-binding" evidence="1">
    <location>
        <begin position="294"/>
        <end position="378"/>
    </location>
</feature>
<gene>
    <name evidence="2" type="primary">gb00089</name>
    <name evidence="2" type="ORF">PR202_gb00089</name>
</gene>
<comment type="caution">
    <text evidence="2">The sequence shown here is derived from an EMBL/GenBank/DDBJ whole genome shotgun (WGS) entry which is preliminary data.</text>
</comment>